<evidence type="ECO:0000256" key="2">
    <source>
        <dbReference type="SAM" id="SignalP"/>
    </source>
</evidence>
<comment type="caution">
    <text evidence="3">The sequence shown here is derived from an EMBL/GenBank/DDBJ whole genome shotgun (WGS) entry which is preliminary data.</text>
</comment>
<name>A0A9P1N6X7_9PELO</name>
<proteinExistence type="predicted"/>
<feature type="chain" id="PRO_5040377580" description="SPK domain-containing protein" evidence="2">
    <location>
        <begin position="17"/>
        <end position="266"/>
    </location>
</feature>
<keyword evidence="4" id="KW-1185">Reference proteome</keyword>
<feature type="signal peptide" evidence="2">
    <location>
        <begin position="1"/>
        <end position="16"/>
    </location>
</feature>
<protein>
    <recommendedName>
        <fullName evidence="5">SPK domain-containing protein</fullName>
    </recommendedName>
</protein>
<dbReference type="EMBL" id="CANHGI010000005">
    <property type="protein sequence ID" value="CAI5450296.1"/>
    <property type="molecule type" value="Genomic_DNA"/>
</dbReference>
<keyword evidence="2" id="KW-0732">Signal</keyword>
<accession>A0A9P1N6X7</accession>
<dbReference type="Proteomes" id="UP001152747">
    <property type="component" value="Unassembled WGS sequence"/>
</dbReference>
<reference evidence="3" key="1">
    <citation type="submission" date="2022-11" db="EMBL/GenBank/DDBJ databases">
        <authorList>
            <person name="Kikuchi T."/>
        </authorList>
    </citation>
    <scope>NUCLEOTIDE SEQUENCE</scope>
    <source>
        <strain evidence="3">PS1010</strain>
    </source>
</reference>
<dbReference type="AlphaFoldDB" id="A0A9P1N6X7"/>
<evidence type="ECO:0008006" key="5">
    <source>
        <dbReference type="Google" id="ProtNLM"/>
    </source>
</evidence>
<evidence type="ECO:0000313" key="4">
    <source>
        <dbReference type="Proteomes" id="UP001152747"/>
    </source>
</evidence>
<evidence type="ECO:0000256" key="1">
    <source>
        <dbReference type="SAM" id="MobiDB-lite"/>
    </source>
</evidence>
<sequence>MNWLILVFLIVKLITAQHSKCESRNQVNLKDWVNQPCDSGEDQLGNVEDQNEDEQDQNQPQNQDQDKHHKTEDEKYREMIDKIIKNTEESAESDLDVLKSEPKFNVVTEVENTVNNIVDVVKKQAKEVEHEVMGTITGRDLSEEEIEKNSNLFHKPKAHMLELMRKCLHIYSKYEEVPISKISKICSAEIINQRGGENYNHEEIEKLARHLKEACVNKFKDSSLFLVVLDVAKFGLCEREANQKIAEMNREYRRTFEKYMVLDEVK</sequence>
<evidence type="ECO:0000313" key="3">
    <source>
        <dbReference type="EMBL" id="CAI5450296.1"/>
    </source>
</evidence>
<feature type="compositionally biased region" description="Basic and acidic residues" evidence="1">
    <location>
        <begin position="64"/>
        <end position="74"/>
    </location>
</feature>
<gene>
    <name evidence="3" type="ORF">CAMP_LOCUS12933</name>
</gene>
<feature type="region of interest" description="Disordered" evidence="1">
    <location>
        <begin position="38"/>
        <end position="74"/>
    </location>
</feature>
<organism evidence="3 4">
    <name type="scientific">Caenorhabditis angaria</name>
    <dbReference type="NCBI Taxonomy" id="860376"/>
    <lineage>
        <taxon>Eukaryota</taxon>
        <taxon>Metazoa</taxon>
        <taxon>Ecdysozoa</taxon>
        <taxon>Nematoda</taxon>
        <taxon>Chromadorea</taxon>
        <taxon>Rhabditida</taxon>
        <taxon>Rhabditina</taxon>
        <taxon>Rhabditomorpha</taxon>
        <taxon>Rhabditoidea</taxon>
        <taxon>Rhabditidae</taxon>
        <taxon>Peloderinae</taxon>
        <taxon>Caenorhabditis</taxon>
    </lineage>
</organism>